<dbReference type="AlphaFoldDB" id="A0A1Q2YHQ1"/>
<reference evidence="2 3" key="1">
    <citation type="submission" date="2016-08" db="EMBL/GenBank/DDBJ databases">
        <title>Whole genome shotgun sequence of Pichia membranifaciens KS47-1.</title>
        <authorList>
            <person name="Konishi M."/>
            <person name="Ishida M."/>
            <person name="Arakawa T."/>
            <person name="Kato Y."/>
            <person name="Horiuchi J."/>
        </authorList>
    </citation>
    <scope>NUCLEOTIDE SEQUENCE [LARGE SCALE GENOMIC DNA]</scope>
    <source>
        <strain evidence="2 3">KS47-1</strain>
    </source>
</reference>
<dbReference type="EMBL" id="BDGI01000090">
    <property type="protein sequence ID" value="GAV28913.1"/>
    <property type="molecule type" value="Genomic_DNA"/>
</dbReference>
<comment type="caution">
    <text evidence="2">The sequence shown here is derived from an EMBL/GenBank/DDBJ whole genome shotgun (WGS) entry which is preliminary data.</text>
</comment>
<feature type="region of interest" description="Disordered" evidence="1">
    <location>
        <begin position="288"/>
        <end position="370"/>
    </location>
</feature>
<evidence type="ECO:0000313" key="3">
    <source>
        <dbReference type="Proteomes" id="UP000186136"/>
    </source>
</evidence>
<dbReference type="Proteomes" id="UP000186136">
    <property type="component" value="Unassembled WGS sequence"/>
</dbReference>
<name>A0A1Q2YHQ1_9ASCO</name>
<feature type="compositionally biased region" description="Low complexity" evidence="1">
    <location>
        <begin position="345"/>
        <end position="359"/>
    </location>
</feature>
<feature type="region of interest" description="Disordered" evidence="1">
    <location>
        <begin position="15"/>
        <end position="105"/>
    </location>
</feature>
<keyword evidence="3" id="KW-1185">Reference proteome</keyword>
<gene>
    <name evidence="2" type="ORF">PMKS-002391</name>
</gene>
<feature type="compositionally biased region" description="Polar residues" evidence="1">
    <location>
        <begin position="68"/>
        <end position="77"/>
    </location>
</feature>
<sequence length="370" mass="38842">MAAKKTKLVTLKISSEKLSGFPELTAHVQKPKPRSKPSKAPQAKLKLNLSSPEAISREQSLKPGESLSDVQDGSNSPVAGGGNLSNLNNNGGNNANSGAGGASGNGSGGVTSNINAGSKLSSNVRVGVSGLVMNTSIVRELDKSGRRTSKWAKFYTVPGMEEDIDNNDTTGNLANKSPTNGDASACGTQKDAVTDGTANVTIDNAASITAKANSISVSSHKRIPEVAELDKNNGVISLRDLRGFKEHELIGKENELIEEAKKRGRKVVRSFNGYLMLWPNWHKTEEGNLERKVNDTSDNKQGNQKKKDTKSTPSKNSPMKTSNGLESATASVTSLEAIAEADTGASAADSRSPADAKASIPISTAVKMEI</sequence>
<feature type="compositionally biased region" description="Basic and acidic residues" evidence="1">
    <location>
        <begin position="288"/>
        <end position="298"/>
    </location>
</feature>
<proteinExistence type="predicted"/>
<organism evidence="2 3">
    <name type="scientific">Pichia membranifaciens</name>
    <dbReference type="NCBI Taxonomy" id="4926"/>
    <lineage>
        <taxon>Eukaryota</taxon>
        <taxon>Fungi</taxon>
        <taxon>Dikarya</taxon>
        <taxon>Ascomycota</taxon>
        <taxon>Saccharomycotina</taxon>
        <taxon>Pichiomycetes</taxon>
        <taxon>Pichiales</taxon>
        <taxon>Pichiaceae</taxon>
        <taxon>Pichia</taxon>
    </lineage>
</organism>
<feature type="compositionally biased region" description="Polar residues" evidence="1">
    <location>
        <begin position="311"/>
        <end position="334"/>
    </location>
</feature>
<protein>
    <submittedName>
        <fullName evidence="2">Uncharacterized protein</fullName>
    </submittedName>
</protein>
<evidence type="ECO:0000256" key="1">
    <source>
        <dbReference type="SAM" id="MobiDB-lite"/>
    </source>
</evidence>
<dbReference type="OrthoDB" id="3998144at2759"/>
<evidence type="ECO:0000313" key="2">
    <source>
        <dbReference type="EMBL" id="GAV28913.1"/>
    </source>
</evidence>
<accession>A0A1Q2YHQ1</accession>
<feature type="compositionally biased region" description="Low complexity" evidence="1">
    <location>
        <begin position="84"/>
        <end position="97"/>
    </location>
</feature>